<dbReference type="STRING" id="1577792.QX51_11200"/>
<proteinExistence type="predicted"/>
<dbReference type="SUPFAM" id="SSF51905">
    <property type="entry name" value="FAD/NAD(P)-binding domain"/>
    <property type="match status" value="1"/>
</dbReference>
<dbReference type="InterPro" id="IPR007419">
    <property type="entry name" value="BFD-like_2Fe2S-bd_dom"/>
</dbReference>
<dbReference type="CDD" id="cd19946">
    <property type="entry name" value="GlpA-like_Fer2_BFD-like"/>
    <property type="match status" value="1"/>
</dbReference>
<dbReference type="Gene3D" id="3.30.9.10">
    <property type="entry name" value="D-Amino Acid Oxidase, subunit A, domain 2"/>
    <property type="match status" value="1"/>
</dbReference>
<dbReference type="AlphaFoldDB" id="A0A0B3WQW0"/>
<dbReference type="PANTHER" id="PTHR42720">
    <property type="entry name" value="GLYCEROL-3-PHOSPHATE DEHYDROGENASE"/>
    <property type="match status" value="1"/>
</dbReference>
<dbReference type="Gene3D" id="3.50.50.60">
    <property type="entry name" value="FAD/NAD(P)-binding domain"/>
    <property type="match status" value="1"/>
</dbReference>
<dbReference type="OrthoDB" id="9801699at2"/>
<dbReference type="Pfam" id="PF04324">
    <property type="entry name" value="Fer2_BFD"/>
    <property type="match status" value="1"/>
</dbReference>
<protein>
    <submittedName>
        <fullName evidence="3">FAD-dependent oxidoreductase</fullName>
    </submittedName>
</protein>
<dbReference type="PANTHER" id="PTHR42720:SF1">
    <property type="entry name" value="GLYCEROL 3-PHOSPHATE OXIDASE"/>
    <property type="match status" value="1"/>
</dbReference>
<evidence type="ECO:0000313" key="3">
    <source>
        <dbReference type="EMBL" id="KHS56920.1"/>
    </source>
</evidence>
<evidence type="ECO:0000313" key="4">
    <source>
        <dbReference type="Proteomes" id="UP000031189"/>
    </source>
</evidence>
<dbReference type="Pfam" id="PF01266">
    <property type="entry name" value="DAO"/>
    <property type="match status" value="1"/>
</dbReference>
<dbReference type="EMBL" id="JWHR01000099">
    <property type="protein sequence ID" value="KHS56920.1"/>
    <property type="molecule type" value="Genomic_DNA"/>
</dbReference>
<dbReference type="Proteomes" id="UP000031189">
    <property type="component" value="Unassembled WGS sequence"/>
</dbReference>
<dbReference type="RefSeq" id="WP_039679995.1">
    <property type="nucleotide sequence ID" value="NZ_JAWGXO010000019.1"/>
</dbReference>
<gene>
    <name evidence="3" type="ORF">QX51_11200</name>
</gene>
<organism evidence="3 4">
    <name type="scientific">Terrisporobacter othiniensis</name>
    <dbReference type="NCBI Taxonomy" id="1577792"/>
    <lineage>
        <taxon>Bacteria</taxon>
        <taxon>Bacillati</taxon>
        <taxon>Bacillota</taxon>
        <taxon>Clostridia</taxon>
        <taxon>Peptostreptococcales</taxon>
        <taxon>Peptostreptococcaceae</taxon>
        <taxon>Terrisporobacter</taxon>
    </lineage>
</organism>
<feature type="domain" description="BFD-like [2Fe-2S]-binding" evidence="2">
    <location>
        <begin position="397"/>
        <end position="450"/>
    </location>
</feature>
<evidence type="ECO:0000259" key="2">
    <source>
        <dbReference type="Pfam" id="PF04324"/>
    </source>
</evidence>
<dbReference type="InterPro" id="IPR036188">
    <property type="entry name" value="FAD/NAD-bd_sf"/>
</dbReference>
<dbReference type="InterPro" id="IPR052745">
    <property type="entry name" value="G3P_Oxidase/Oxidoreductase"/>
</dbReference>
<accession>A0A0B3WQW0</accession>
<evidence type="ECO:0000259" key="1">
    <source>
        <dbReference type="Pfam" id="PF01266"/>
    </source>
</evidence>
<name>A0A0B3WQW0_9FIRM</name>
<dbReference type="InterPro" id="IPR006076">
    <property type="entry name" value="FAD-dep_OxRdtase"/>
</dbReference>
<comment type="caution">
    <text evidence="3">The sequence shown here is derived from an EMBL/GenBank/DDBJ whole genome shotgun (WGS) entry which is preliminary data.</text>
</comment>
<dbReference type="Gene3D" id="1.10.10.1100">
    <property type="entry name" value="BFD-like [2Fe-2S]-binding domain"/>
    <property type="match status" value="1"/>
</dbReference>
<feature type="domain" description="FAD dependent oxidoreductase" evidence="1">
    <location>
        <begin position="3"/>
        <end position="353"/>
    </location>
</feature>
<keyword evidence="4" id="KW-1185">Reference proteome</keyword>
<reference evidence="3 4" key="1">
    <citation type="submission" date="2014-12" db="EMBL/GenBank/DDBJ databases">
        <title>Draft genome sequence of Terrisporobacter sp. 08-306576, isolated from the blood culture of a bacteremia patient.</title>
        <authorList>
            <person name="Lund L.C."/>
            <person name="Sydenham T.V."/>
            <person name="Hogh S.V."/>
            <person name="Skov M.N."/>
            <person name="Kemp M."/>
            <person name="Justesen U.S."/>
        </authorList>
    </citation>
    <scope>NUCLEOTIDE SEQUENCE [LARGE SCALE GENOMIC DNA]</scope>
    <source>
        <strain evidence="3 4">08-306576</strain>
    </source>
</reference>
<dbReference type="InterPro" id="IPR041854">
    <property type="entry name" value="BFD-like_2Fe2S-bd_dom_sf"/>
</dbReference>
<sequence>MKDVVIIGAGIVGCSIARELSKYNLGVLVIDKNQDVSEGISKANSGIIHGGYNEKKGTLKAKLNLEANKIIDSLAEELEFPFKRNGSLVLAFNEDEFKKLKELKSNGEDLGIEELEILEKGEVLDLEKNINCDVVGALHIKNSGIVSPYEMTLAFAENACENGVDFLLGHEVIDLKKHKDYYTLIIKDKEPIETKVVINAAGLGGAFINNLVSETKYEIEGVKGEYCLLDKIAGELCKKTLFQVPNVLSKGVLVTPTVDGNLLIGPNATPSDADDIKTTRSGIDEIIYKSKKTMEKIPFDRVLNTFSGIRPKVKTQDFIIEEVKDAKNFINVIGIDSPGLTCAPAIANYVIDLIKENLKLEEKINFKAHRTKMIRMSELSIEEKNKLICSNPTYGKMICKCEFVTEGEIIDSIKRPLGARTLDGVKRRTRAMMGGCQGIGCMIPISAILSRELDIDISEVNKDVENSSVVGFKED</sequence>
<dbReference type="SUPFAM" id="SSF54373">
    <property type="entry name" value="FAD-linked reductases, C-terminal domain"/>
    <property type="match status" value="1"/>
</dbReference>